<comment type="caution">
    <text evidence="2">The sequence shown here is derived from an EMBL/GenBank/DDBJ whole genome shotgun (WGS) entry which is preliminary data.</text>
</comment>
<dbReference type="EMBL" id="LRRD01000027">
    <property type="protein sequence ID" value="KXW58045.1"/>
    <property type="molecule type" value="Genomic_DNA"/>
</dbReference>
<dbReference type="SUPFAM" id="SSF53756">
    <property type="entry name" value="UDP-Glycosyltransferase/glycogen phosphorylase"/>
    <property type="match status" value="1"/>
</dbReference>
<dbReference type="Pfam" id="PF13439">
    <property type="entry name" value="Glyco_transf_4"/>
    <property type="match status" value="1"/>
</dbReference>
<sequence length="392" mass="43409">MPPDSRPLIAHVIYRLDVGGLENGLVNLINHLPADGFRHAILCLKGHDPAFARRIQRADVLLIDLDKKEGKDLWVYGRLWRHFRRLKPAIVHTRNLTSLVAVVPALLAGVPYRIHGEHGRDMSDLDGSNKKHRWFRRLLLPLTHRVIALSQDLEHYLTQGIGVPPGKVSQFYNGVDTDLFHPRADGEPSPFPFFSSTEKIFTLGTVGRMQAVKNQLILAQAFITLVETAPKELAGSLRLVMIGEGELRAPCQTLLDRAGLTDRVWLPGARHDIPILLRHLDLFVLPSLAEGISNTLLEAMASGVPVIATAVGGNPELVTPGIDGSLIPSNDVPALVHALLGYLLDHPTLIQQRNQARHTALDRFSMKTMVNHYKAIYTTGNDSQRSTSNVTR</sequence>
<feature type="domain" description="Glycosyltransferase subfamily 4-like N-terminal" evidence="1">
    <location>
        <begin position="18"/>
        <end position="178"/>
    </location>
</feature>
<dbReference type="RefSeq" id="WP_082783213.1">
    <property type="nucleotide sequence ID" value="NZ_LRRD01000027.1"/>
</dbReference>
<dbReference type="NCBIfam" id="TIGR03088">
    <property type="entry name" value="stp2"/>
    <property type="match status" value="1"/>
</dbReference>
<dbReference type="EC" id="2.4.-.-" evidence="2"/>
<reference evidence="2 3" key="1">
    <citation type="submission" date="2016-01" db="EMBL/GenBank/DDBJ databases">
        <title>Genome sequence of the acidophilic iron oxidising Ferrovum strain Z-31.</title>
        <authorList>
            <person name="Poehlein A."/>
            <person name="Ullrich S.R."/>
            <person name="Schloemann M."/>
            <person name="Muehling M."/>
            <person name="Daniel R."/>
        </authorList>
    </citation>
    <scope>NUCLEOTIDE SEQUENCE [LARGE SCALE GENOMIC DNA]</scope>
    <source>
        <strain evidence="2 3">Z-31</strain>
    </source>
</reference>
<dbReference type="AlphaFoldDB" id="A0A149VXU0"/>
<dbReference type="Proteomes" id="UP000075653">
    <property type="component" value="Unassembled WGS sequence"/>
</dbReference>
<dbReference type="PATRIC" id="fig|1789004.3.peg.1463"/>
<dbReference type="GO" id="GO:0016757">
    <property type="term" value="F:glycosyltransferase activity"/>
    <property type="evidence" value="ECO:0007669"/>
    <property type="project" value="UniProtKB-KW"/>
</dbReference>
<gene>
    <name evidence="2" type="primary">epsF_2</name>
    <name evidence="2" type="ORF">FEMY_14420</name>
</gene>
<organism evidence="2 3">
    <name type="scientific">Ferrovum myxofaciens</name>
    <dbReference type="NCBI Taxonomy" id="416213"/>
    <lineage>
        <taxon>Bacteria</taxon>
        <taxon>Pseudomonadati</taxon>
        <taxon>Pseudomonadota</taxon>
        <taxon>Betaproteobacteria</taxon>
        <taxon>Ferrovales</taxon>
        <taxon>Ferrovaceae</taxon>
        <taxon>Ferrovum</taxon>
    </lineage>
</organism>
<dbReference type="Pfam" id="PF13692">
    <property type="entry name" value="Glyco_trans_1_4"/>
    <property type="match status" value="1"/>
</dbReference>
<dbReference type="Gene3D" id="3.40.50.2000">
    <property type="entry name" value="Glycogen Phosphorylase B"/>
    <property type="match status" value="2"/>
</dbReference>
<name>A0A149VXU0_9PROT</name>
<keyword evidence="3" id="KW-1185">Reference proteome</keyword>
<dbReference type="STRING" id="1789004.FEMY_14420"/>
<evidence type="ECO:0000259" key="1">
    <source>
        <dbReference type="Pfam" id="PF13439"/>
    </source>
</evidence>
<dbReference type="InterPro" id="IPR028098">
    <property type="entry name" value="Glyco_trans_4-like_N"/>
</dbReference>
<proteinExistence type="predicted"/>
<evidence type="ECO:0000313" key="3">
    <source>
        <dbReference type="Proteomes" id="UP000075653"/>
    </source>
</evidence>
<dbReference type="InterPro" id="IPR017522">
    <property type="entry name" value="Sugar_tfrase_PEP-CTERM_Stp2"/>
</dbReference>
<accession>A0A149VXU0</accession>
<evidence type="ECO:0000313" key="2">
    <source>
        <dbReference type="EMBL" id="KXW58045.1"/>
    </source>
</evidence>
<protein>
    <submittedName>
        <fullName evidence="2">Putative glycosyltransferase EpsF</fullName>
        <ecNumber evidence="2">2.4.-.-</ecNumber>
    </submittedName>
</protein>
<dbReference type="PANTHER" id="PTHR12526">
    <property type="entry name" value="GLYCOSYLTRANSFERASE"/>
    <property type="match status" value="1"/>
</dbReference>
<keyword evidence="2" id="KW-0328">Glycosyltransferase</keyword>
<keyword evidence="2" id="KW-0808">Transferase</keyword>